<organism evidence="2 3">
    <name type="scientific">Basidiobolus ranarum</name>
    <dbReference type="NCBI Taxonomy" id="34480"/>
    <lineage>
        <taxon>Eukaryota</taxon>
        <taxon>Fungi</taxon>
        <taxon>Fungi incertae sedis</taxon>
        <taxon>Zoopagomycota</taxon>
        <taxon>Entomophthoromycotina</taxon>
        <taxon>Basidiobolomycetes</taxon>
        <taxon>Basidiobolales</taxon>
        <taxon>Basidiobolaceae</taxon>
        <taxon>Basidiobolus</taxon>
    </lineage>
</organism>
<name>A0ABR2W4I0_9FUNG</name>
<keyword evidence="1" id="KW-0812">Transmembrane</keyword>
<keyword evidence="1" id="KW-1133">Transmembrane helix</keyword>
<keyword evidence="3" id="KW-1185">Reference proteome</keyword>
<evidence type="ECO:0000256" key="1">
    <source>
        <dbReference type="SAM" id="Phobius"/>
    </source>
</evidence>
<protein>
    <submittedName>
        <fullName evidence="2">Uncharacterized protein</fullName>
    </submittedName>
</protein>
<feature type="transmembrane region" description="Helical" evidence="1">
    <location>
        <begin position="64"/>
        <end position="83"/>
    </location>
</feature>
<reference evidence="2 3" key="1">
    <citation type="submission" date="2023-04" db="EMBL/GenBank/DDBJ databases">
        <title>Genome of Basidiobolus ranarum AG-B5.</title>
        <authorList>
            <person name="Stajich J.E."/>
            <person name="Carter-House D."/>
            <person name="Gryganskyi A."/>
        </authorList>
    </citation>
    <scope>NUCLEOTIDE SEQUENCE [LARGE SCALE GENOMIC DNA]</scope>
    <source>
        <strain evidence="2 3">AG-B5</strain>
    </source>
</reference>
<feature type="transmembrane region" description="Helical" evidence="1">
    <location>
        <begin position="12"/>
        <end position="34"/>
    </location>
</feature>
<dbReference type="Proteomes" id="UP001479436">
    <property type="component" value="Unassembled WGS sequence"/>
</dbReference>
<gene>
    <name evidence="2" type="ORF">K7432_004851</name>
</gene>
<comment type="caution">
    <text evidence="2">The sequence shown here is derived from an EMBL/GenBank/DDBJ whole genome shotgun (WGS) entry which is preliminary data.</text>
</comment>
<dbReference type="EMBL" id="JASJQH010007052">
    <property type="protein sequence ID" value="KAK9719346.1"/>
    <property type="molecule type" value="Genomic_DNA"/>
</dbReference>
<accession>A0ABR2W4I0</accession>
<evidence type="ECO:0000313" key="2">
    <source>
        <dbReference type="EMBL" id="KAK9719346.1"/>
    </source>
</evidence>
<sequence length="100" mass="11510">MNKTSNGLTMLTLNLGYLVFDFLDFLPVTVRFSFNKTSSHLSVPTPYIYVGWCDFTARWRLLEITAVVCLVTVFILSLFIVFLKNNYLELEICCEVPSEI</sequence>
<proteinExistence type="predicted"/>
<keyword evidence="1" id="KW-0472">Membrane</keyword>
<evidence type="ECO:0000313" key="3">
    <source>
        <dbReference type="Proteomes" id="UP001479436"/>
    </source>
</evidence>